<keyword evidence="2" id="KW-0812">Transmembrane</keyword>
<feature type="domain" description="VTT" evidence="3">
    <location>
        <begin position="32"/>
        <end position="155"/>
    </location>
</feature>
<feature type="transmembrane region" description="Helical" evidence="2">
    <location>
        <begin position="170"/>
        <end position="189"/>
    </location>
</feature>
<feature type="transmembrane region" description="Helical" evidence="2">
    <location>
        <begin position="275"/>
        <end position="296"/>
    </location>
</feature>
<dbReference type="InterPro" id="IPR036938">
    <property type="entry name" value="PAP2/HPO_sf"/>
</dbReference>
<evidence type="ECO:0000313" key="4">
    <source>
        <dbReference type="EMBL" id="ODG92712.1"/>
    </source>
</evidence>
<keyword evidence="5" id="KW-1185">Reference proteome</keyword>
<gene>
    <name evidence="4" type="ORF">BED47_18730</name>
</gene>
<protein>
    <recommendedName>
        <fullName evidence="3">VTT domain-containing protein</fullName>
    </recommendedName>
</protein>
<evidence type="ECO:0000256" key="2">
    <source>
        <dbReference type="SAM" id="Phobius"/>
    </source>
</evidence>
<dbReference type="Gene3D" id="1.20.144.10">
    <property type="entry name" value="Phosphatidic acid phosphatase type 2/haloperoxidase"/>
    <property type="match status" value="1"/>
</dbReference>
<feature type="transmembrane region" description="Helical" evidence="2">
    <location>
        <begin position="12"/>
        <end position="29"/>
    </location>
</feature>
<feature type="transmembrane region" description="Helical" evidence="2">
    <location>
        <begin position="139"/>
        <end position="158"/>
    </location>
</feature>
<comment type="caution">
    <text evidence="4">The sequence shown here is derived from an EMBL/GenBank/DDBJ whole genome shotgun (WGS) entry which is preliminary data.</text>
</comment>
<feature type="transmembrane region" description="Helical" evidence="2">
    <location>
        <begin position="402"/>
        <end position="426"/>
    </location>
</feature>
<dbReference type="InterPro" id="IPR051311">
    <property type="entry name" value="DedA_domain"/>
</dbReference>
<dbReference type="EMBL" id="MDKC01000006">
    <property type="protein sequence ID" value="ODG92712.1"/>
    <property type="molecule type" value="Genomic_DNA"/>
</dbReference>
<reference evidence="4 5" key="1">
    <citation type="submission" date="2016-07" db="EMBL/GenBank/DDBJ databases">
        <authorList>
            <person name="Townsley L."/>
            <person name="Shank E.A."/>
        </authorList>
    </citation>
    <scope>NUCLEOTIDE SEQUENCE [LARGE SCALE GENOMIC DNA]</scope>
    <source>
        <strain evidence="4 5">CH01</strain>
    </source>
</reference>
<keyword evidence="2" id="KW-0472">Membrane</keyword>
<comment type="similarity">
    <text evidence="1">Belongs to the DedA family.</text>
</comment>
<feature type="transmembrane region" description="Helical" evidence="2">
    <location>
        <begin position="220"/>
        <end position="239"/>
    </location>
</feature>
<organism evidence="4 5">
    <name type="scientific">Gottfriedia luciferensis</name>
    <dbReference type="NCBI Taxonomy" id="178774"/>
    <lineage>
        <taxon>Bacteria</taxon>
        <taxon>Bacillati</taxon>
        <taxon>Bacillota</taxon>
        <taxon>Bacilli</taxon>
        <taxon>Bacillales</taxon>
        <taxon>Bacillaceae</taxon>
        <taxon>Gottfriedia</taxon>
    </lineage>
</organism>
<name>A0ABX2ZVZ3_9BACI</name>
<evidence type="ECO:0000313" key="5">
    <source>
        <dbReference type="Proteomes" id="UP000094580"/>
    </source>
</evidence>
<feature type="transmembrane region" description="Helical" evidence="2">
    <location>
        <begin position="49"/>
        <end position="71"/>
    </location>
</feature>
<dbReference type="Proteomes" id="UP000094580">
    <property type="component" value="Unassembled WGS sequence"/>
</dbReference>
<evidence type="ECO:0000256" key="1">
    <source>
        <dbReference type="ARBA" id="ARBA00010792"/>
    </source>
</evidence>
<keyword evidence="2" id="KW-1133">Transmembrane helix</keyword>
<accession>A0ABX2ZVZ3</accession>
<dbReference type="Pfam" id="PF09335">
    <property type="entry name" value="VTT_dom"/>
    <property type="match status" value="1"/>
</dbReference>
<feature type="transmembrane region" description="Helical" evidence="2">
    <location>
        <begin position="374"/>
        <end position="396"/>
    </location>
</feature>
<evidence type="ECO:0000259" key="3">
    <source>
        <dbReference type="Pfam" id="PF09335"/>
    </source>
</evidence>
<dbReference type="PANTHER" id="PTHR42709:SF9">
    <property type="entry name" value="ALKALINE PHOSPHATASE LIKE PROTEIN"/>
    <property type="match status" value="1"/>
</dbReference>
<dbReference type="SUPFAM" id="SSF48317">
    <property type="entry name" value="Acid phosphatase/Vanadium-dependent haloperoxidase"/>
    <property type="match status" value="1"/>
</dbReference>
<dbReference type="PANTHER" id="PTHR42709">
    <property type="entry name" value="ALKALINE PHOSPHATASE LIKE PROTEIN"/>
    <property type="match status" value="1"/>
</dbReference>
<sequence>MSILLTLIVHHRYLLLFSVNLLELIALPISGEITMSYTGYLIYQGKMSYILSIFIATLGAVIGITVSYLIGNRFGYKLILKYGKYIHFGPERYNKTAKWFDHYGNKLLVFAFFIPGIRHFTGYFSGISRLPFKIFARNAYIGAFLWSITFVTLGKVLGPQWEKFHHSARKYLGIGIVGLLSFIVILFMLRRYKTSLKYFLNNYITSFSTRFFLSLKRIEIFIICLAVLFLSMLIFTLGLSEQYLHNEFKELNEVSIYIINELFGDNWNFIMKGLLVLQIPLILLIISMVSLILLFVNKRNLILEFLFFITSIVGGVIFKEVITHVFHYLKPNTGSLLHFEFPNEQSYMSIVVYGYFVFVLMRHLKNDIFTRIKLITPILVLFLLILIGVANIYFSIQIPSDLIAGYTFGAAWLFLNLLLLEILRLIQQYKTFPNKRAI</sequence>
<proteinExistence type="inferred from homology"/>
<dbReference type="InterPro" id="IPR032816">
    <property type="entry name" value="VTT_dom"/>
</dbReference>
<feature type="transmembrane region" description="Helical" evidence="2">
    <location>
        <begin position="346"/>
        <end position="362"/>
    </location>
</feature>
<feature type="transmembrane region" description="Helical" evidence="2">
    <location>
        <begin position="305"/>
        <end position="326"/>
    </location>
</feature>